<evidence type="ECO:0000256" key="1">
    <source>
        <dbReference type="SAM" id="SignalP"/>
    </source>
</evidence>
<protein>
    <submittedName>
        <fullName evidence="2">Glycoside hydrolase family 76</fullName>
    </submittedName>
</protein>
<dbReference type="RefSeq" id="WP_096797905.1">
    <property type="nucleotide sequence ID" value="NZ_CP023564.1"/>
</dbReference>
<keyword evidence="2" id="KW-0378">Hydrolase</keyword>
<dbReference type="InterPro" id="IPR053169">
    <property type="entry name" value="MUG_Protein"/>
</dbReference>
<organism evidence="2 3">
    <name type="scientific">Brachybacterium ginsengisoli</name>
    <dbReference type="NCBI Taxonomy" id="1331682"/>
    <lineage>
        <taxon>Bacteria</taxon>
        <taxon>Bacillati</taxon>
        <taxon>Actinomycetota</taxon>
        <taxon>Actinomycetes</taxon>
        <taxon>Micrococcales</taxon>
        <taxon>Dermabacteraceae</taxon>
        <taxon>Brachybacterium</taxon>
    </lineage>
</organism>
<dbReference type="PANTHER" id="PTHR47791:SF3">
    <property type="entry name" value="MEIOTICALLY UP-REGULATED GENE 191 PROTEIN"/>
    <property type="match status" value="1"/>
</dbReference>
<gene>
    <name evidence="2" type="ORF">CFK41_00530</name>
</gene>
<dbReference type="Pfam" id="PF03663">
    <property type="entry name" value="Glyco_hydro_76"/>
    <property type="match status" value="1"/>
</dbReference>
<keyword evidence="3" id="KW-1185">Reference proteome</keyword>
<name>A0A291GTI4_9MICO</name>
<feature type="signal peptide" evidence="1">
    <location>
        <begin position="1"/>
        <end position="27"/>
    </location>
</feature>
<dbReference type="Gene3D" id="1.50.10.20">
    <property type="match status" value="1"/>
</dbReference>
<dbReference type="PROSITE" id="PS51318">
    <property type="entry name" value="TAT"/>
    <property type="match status" value="1"/>
</dbReference>
<sequence>MTMTRRTLATLSAAAVPILGLAPAAWSAPPGSLSAGGDASRALSRARAAAEVLMADYDPDKAWFPSSWWNSAVALQTIGDYMLRSGDLRFLDQLERTFERNKGPFPAGELSGDEIYGSFCSRAIDDSGWWALTWMRAYDLTGEQKHLDMAVTIGEFMSDFWDPSTCGGGIWWDEERTYKNAVTNGQWIRLTAQLHARIPGDRQWLERALEAWEWYAHGAMIGEDGLLNDGLTDACENNHDRVYTYNQGLAIGGALELWRATGDETQLERARCFADSALAEGALVEDGILVEWTDALGESTNDNHKQFKGIFLRYLMDLADTTGDARYREFVARQAASIWERDRTLDGRLGVRWSGEESADSPNVADWRTQASALSALIADLPADGADSSLTAALTQPSVVIPDGEPTASSLQLEVTATTAAARKLVVHLEVEAPDGWIVDLASRIRLDLPGGDAVVAVELPLTVTIPPDAADGVHEISVRARTSAQQDFTAGARVVVAREIAFAGGTEDGPWLWEDRGSGVTDEPGRFADGTSSFTYRFPFPAGTTTAQATVTISNQFVVELSADGSEWTSVLRETEQIRDASNRGDRTLDLTPYLGGEDKDVYLRVSDAFAEDGWGGQVHRVTAEHSAG</sequence>
<dbReference type="InterPro" id="IPR005198">
    <property type="entry name" value="Glyco_hydro_76"/>
</dbReference>
<keyword evidence="1" id="KW-0732">Signal</keyword>
<evidence type="ECO:0000313" key="2">
    <source>
        <dbReference type="EMBL" id="ATG53426.1"/>
    </source>
</evidence>
<dbReference type="SUPFAM" id="SSF48208">
    <property type="entry name" value="Six-hairpin glycosidases"/>
    <property type="match status" value="1"/>
</dbReference>
<dbReference type="Proteomes" id="UP000217889">
    <property type="component" value="Chromosome"/>
</dbReference>
<dbReference type="AlphaFoldDB" id="A0A291GTI4"/>
<dbReference type="PANTHER" id="PTHR47791">
    <property type="entry name" value="MEIOTICALLY UP-REGULATED GENE 191 PROTEIN"/>
    <property type="match status" value="1"/>
</dbReference>
<dbReference type="InterPro" id="IPR008928">
    <property type="entry name" value="6-hairpin_glycosidase_sf"/>
</dbReference>
<dbReference type="GO" id="GO:0016787">
    <property type="term" value="F:hydrolase activity"/>
    <property type="evidence" value="ECO:0007669"/>
    <property type="project" value="UniProtKB-KW"/>
</dbReference>
<dbReference type="EMBL" id="CP023564">
    <property type="protein sequence ID" value="ATG53426.1"/>
    <property type="molecule type" value="Genomic_DNA"/>
</dbReference>
<accession>A0A291GTI4</accession>
<feature type="chain" id="PRO_5038512885" evidence="1">
    <location>
        <begin position="28"/>
        <end position="630"/>
    </location>
</feature>
<reference evidence="2 3" key="1">
    <citation type="journal article" date="2014" name="Int. J. Syst. Evol. Microbiol.">
        <title>Brachybacterium ginsengisoli sp. nov., isolated from soil of a ginseng field.</title>
        <authorList>
            <person name="Hoang V.A."/>
            <person name="Kim Y.J."/>
            <person name="Nguyen N.L."/>
            <person name="Yang D.C."/>
        </authorList>
    </citation>
    <scope>NUCLEOTIDE SEQUENCE [LARGE SCALE GENOMIC DNA]</scope>
    <source>
        <strain evidence="2 3">DCY80</strain>
    </source>
</reference>
<dbReference type="KEGG" id="bgg:CFK41_00530"/>
<dbReference type="GO" id="GO:0005975">
    <property type="term" value="P:carbohydrate metabolic process"/>
    <property type="evidence" value="ECO:0007669"/>
    <property type="project" value="InterPro"/>
</dbReference>
<proteinExistence type="predicted"/>
<dbReference type="InterPro" id="IPR006311">
    <property type="entry name" value="TAT_signal"/>
</dbReference>
<evidence type="ECO:0000313" key="3">
    <source>
        <dbReference type="Proteomes" id="UP000217889"/>
    </source>
</evidence>
<dbReference type="OrthoDB" id="3799094at2"/>